<dbReference type="Pfam" id="PF02082">
    <property type="entry name" value="Rrf2"/>
    <property type="match status" value="1"/>
</dbReference>
<keyword evidence="4" id="KW-1185">Reference proteome</keyword>
<dbReference type="Proteomes" id="UP001527202">
    <property type="component" value="Unassembled WGS sequence"/>
</dbReference>
<sequence>MNSEFTIAVHSLVLLAHLPEHMASSDDIASNVCTHSARIRKIMGCLRKAGFVRTKEGCGGGFILNHDPDEITLGDIYQLTSLGTLKPNWCSGDQGNDCLVSANMQNVMDNMLDGAEQNMIQYLKGVTIGSMLRTLNETEKKAADAEKNLIS</sequence>
<evidence type="ECO:0000313" key="1">
    <source>
        <dbReference type="EMBL" id="MCY9597454.1"/>
    </source>
</evidence>
<reference evidence="1 4" key="2">
    <citation type="submission" date="2022-05" db="EMBL/GenBank/DDBJ databases">
        <title>Genome Sequencing of Bee-Associated Microbes.</title>
        <authorList>
            <person name="Dunlap C."/>
        </authorList>
    </citation>
    <scope>NUCLEOTIDE SEQUENCE [LARGE SCALE GENOMIC DNA]</scope>
    <source>
        <strain evidence="1 4">NRRL B-23120</strain>
    </source>
</reference>
<dbReference type="EMBL" id="CP026520">
    <property type="protein sequence ID" value="QAV20658.1"/>
    <property type="molecule type" value="Genomic_DNA"/>
</dbReference>
<gene>
    <name evidence="1" type="ORF">M5X16_16960</name>
    <name evidence="2" type="ORF">PC41400_24435</name>
</gene>
<proteinExistence type="predicted"/>
<dbReference type="AlphaFoldDB" id="A0A410X214"/>
<evidence type="ECO:0000313" key="3">
    <source>
        <dbReference type="Proteomes" id="UP000288943"/>
    </source>
</evidence>
<organism evidence="2 3">
    <name type="scientific">Paenibacillus chitinolyticus</name>
    <dbReference type="NCBI Taxonomy" id="79263"/>
    <lineage>
        <taxon>Bacteria</taxon>
        <taxon>Bacillati</taxon>
        <taxon>Bacillota</taxon>
        <taxon>Bacilli</taxon>
        <taxon>Bacillales</taxon>
        <taxon>Paenibacillaceae</taxon>
        <taxon>Paenibacillus</taxon>
    </lineage>
</organism>
<evidence type="ECO:0000313" key="4">
    <source>
        <dbReference type="Proteomes" id="UP001527202"/>
    </source>
</evidence>
<dbReference type="RefSeq" id="WP_042230469.1">
    <property type="nucleotide sequence ID" value="NZ_CP026520.1"/>
</dbReference>
<dbReference type="OrthoDB" id="3242805at2"/>
<protein>
    <submittedName>
        <fullName evidence="2">Rrf2 family transcriptional regulator</fullName>
    </submittedName>
</protein>
<dbReference type="KEGG" id="pchi:PC41400_24435"/>
<dbReference type="SUPFAM" id="SSF46785">
    <property type="entry name" value="Winged helix' DNA-binding domain"/>
    <property type="match status" value="1"/>
</dbReference>
<reference evidence="2 3" key="1">
    <citation type="submission" date="2018-01" db="EMBL/GenBank/DDBJ databases">
        <title>The whole genome sequencing and assembly of Paenibacillus chitinolyticus KCCM 41400 strain.</title>
        <authorList>
            <person name="Kim J.-Y."/>
            <person name="Park M.-K."/>
            <person name="Lee Y.-J."/>
            <person name="Yi H."/>
            <person name="Bahn Y.-S."/>
            <person name="Kim J.F."/>
            <person name="Lee D.-W."/>
        </authorList>
    </citation>
    <scope>NUCLEOTIDE SEQUENCE [LARGE SCALE GENOMIC DNA]</scope>
    <source>
        <strain evidence="2 3">KCCM 41400</strain>
    </source>
</reference>
<dbReference type="Proteomes" id="UP000288943">
    <property type="component" value="Chromosome"/>
</dbReference>
<dbReference type="EMBL" id="JAMDMJ010000022">
    <property type="protein sequence ID" value="MCY9597454.1"/>
    <property type="molecule type" value="Genomic_DNA"/>
</dbReference>
<dbReference type="InterPro" id="IPR036388">
    <property type="entry name" value="WH-like_DNA-bd_sf"/>
</dbReference>
<name>A0A410X214_9BACL</name>
<dbReference type="PANTHER" id="PTHR33221:SF15">
    <property type="entry name" value="HTH-TYPE TRANSCRIPTIONAL REGULATOR YWGB-RELATED"/>
    <property type="match status" value="1"/>
</dbReference>
<dbReference type="PANTHER" id="PTHR33221">
    <property type="entry name" value="WINGED HELIX-TURN-HELIX TRANSCRIPTIONAL REGULATOR, RRF2 FAMILY"/>
    <property type="match status" value="1"/>
</dbReference>
<accession>A0A410X214</accession>
<dbReference type="PROSITE" id="PS51197">
    <property type="entry name" value="HTH_RRF2_2"/>
    <property type="match status" value="1"/>
</dbReference>
<dbReference type="InterPro" id="IPR036390">
    <property type="entry name" value="WH_DNA-bd_sf"/>
</dbReference>
<dbReference type="GO" id="GO:0005829">
    <property type="term" value="C:cytosol"/>
    <property type="evidence" value="ECO:0007669"/>
    <property type="project" value="TreeGrafter"/>
</dbReference>
<dbReference type="GO" id="GO:0003700">
    <property type="term" value="F:DNA-binding transcription factor activity"/>
    <property type="evidence" value="ECO:0007669"/>
    <property type="project" value="TreeGrafter"/>
</dbReference>
<dbReference type="GeneID" id="95377945"/>
<dbReference type="InterPro" id="IPR000944">
    <property type="entry name" value="Tscrpt_reg_Rrf2"/>
</dbReference>
<evidence type="ECO:0000313" key="2">
    <source>
        <dbReference type="EMBL" id="QAV20658.1"/>
    </source>
</evidence>
<dbReference type="Gene3D" id="1.10.10.10">
    <property type="entry name" value="Winged helix-like DNA-binding domain superfamily/Winged helix DNA-binding domain"/>
    <property type="match status" value="1"/>
</dbReference>